<dbReference type="GO" id="GO:0005524">
    <property type="term" value="F:ATP binding"/>
    <property type="evidence" value="ECO:0007669"/>
    <property type="project" value="UniProtKB-KW"/>
</dbReference>
<dbReference type="InterPro" id="IPR001650">
    <property type="entry name" value="Helicase_C-like"/>
</dbReference>
<sequence>MPRAKRNQQPKVGEAVRIAVDITIKKFLNSDDLKEWEYPSALTAVERAYVHIEARKYGLMSKSRGKGSSRYLTIYKREGSAIMQRDATMNLTPGSRTLLMTLLSKFPVTTRERQDCLPPVERCKDVYQEGKENSRALGRLSGGSAQVPAPSCNKALVPFRQSLPIFPLMDTLVQTINESQVTIISGPTGSGKSTQVPQYLIEWHEKTGRPCRILVSEPRRISAVAVSERVALERGEKLGQSIGYQIRLEGKVSPYTVLMYCTSGVLLRSLMAGEGMISTVTHIIIDEVHERDRLSDFMLIVLREALSKYRSLRLILMSATVDAKSYSAYFNNCPVISVPGKQYEVKEYFLEDVLKQTCYMSTEMEKMRGLLEVRKTQAAALEKWTSAVSDSFDAIHLHETSKISTSSSNNEMDAALSEAWSCGSESTFAQVLYLINSENISVDYQHTETGVTALMVAAARGSLDSVEQLLHLGANINLKASNDFRALDWAKKFSRTEISEALQAYATNFEQNATASNEFRTEPGAARKLSEADNELLELYHTSFSDSKIDNNLIVSLIAHIQNENVNRGAILVFLPGYEDIIMLKEQLLLESSRLNQKSKMILLVLHSNMQTSDQRLVFRPTPPNSRKIILSTNIAETSLTIEDVCYVIDTGKVKEKSYNALTGVSQLSTVWISKSCALQRKGRAGRVQSGICYRMYSSVRYEAMPMYPTPEILRTPLQELCLFAKQLAPPNTSIVDFLSRAMDPPSSTVSRSAVSLLKTIDALDTWEDLTDLGHHLVDLPVEPKYGKMLIYALVLKCLDPVLTIVCCLSYRELFIVPSCMADKRRMAATERAKFANGSLSDHMVLLRVFQNWQEARKQGRERQFCNQNFVNAATMEIIMGTRAQVLAQLRASGFIKAKGPLDIKYVNSNSDNWAVVKAALIGGLYPNIARVDREHGVMRTVKEHKVKVHMTSVLSDTASKKAVVENLPTDWIMYEELTKIGRQPYIRTATVVSPITVAVFAGPSKIPFDALSDSHLEGSAGSDSEEEDNGPDQTATLKVDDWATFRTDSETAQLALQLRVKWHSLLSKKLRSNRILNFMEETVINTIVRVLSAEEQALGLSQPSGVGKRPYLMVPDMQAPGRIELCEGLNSDSASSSLGSSDSSQRPKNNSPSPNKGNYDRFNGNAKLFEENSVPNVVSPGSNELQRANCASPFRYFVIKAGQLKNIELSVTHRVWAFLPLTQGRIVQAYKGGKTVILVFSIQGSGHFQGYARLTGDSPVASDLNVPEMIGHQLNPPLPVEWMKRSNIPHHATRHLYNPYNDYAKVQMSRDGQEIEPSVGEALCQLWDTLPWSASSHFNRGPRLNRPNNFNNYKV</sequence>
<dbReference type="FunFam" id="1.20.120.1080:FF:000008">
    <property type="entry name" value="probable ATP-dependent RNA helicase YTHDC2"/>
    <property type="match status" value="1"/>
</dbReference>
<gene>
    <name evidence="14" type="primary">Ythdc2_2</name>
    <name evidence="13" type="synonym">Ythdc2_1</name>
    <name evidence="13" type="ORF">g.86811</name>
    <name evidence="14" type="ORF">g.86813</name>
</gene>
<dbReference type="Pfam" id="PF07717">
    <property type="entry name" value="OB_NTP_bind"/>
    <property type="match status" value="1"/>
</dbReference>
<keyword evidence="7" id="KW-0040">ANK repeat</keyword>
<dbReference type="InterPro" id="IPR002110">
    <property type="entry name" value="Ankyrin_rpt"/>
</dbReference>
<dbReference type="Pfam" id="PF21010">
    <property type="entry name" value="HA2_C"/>
    <property type="match status" value="1"/>
</dbReference>
<dbReference type="Pfam" id="PF01424">
    <property type="entry name" value="R3H"/>
    <property type="match status" value="1"/>
</dbReference>
<evidence type="ECO:0000259" key="11">
    <source>
        <dbReference type="PROSITE" id="PS51192"/>
    </source>
</evidence>
<dbReference type="SMART" id="SM00248">
    <property type="entry name" value="ANK"/>
    <property type="match status" value="1"/>
</dbReference>
<dbReference type="Gene3D" id="1.25.40.20">
    <property type="entry name" value="Ankyrin repeat-containing domain"/>
    <property type="match status" value="1"/>
</dbReference>
<dbReference type="Pfam" id="PF04408">
    <property type="entry name" value="WHD_HA2"/>
    <property type="match status" value="1"/>
</dbReference>
<dbReference type="Pfam" id="PF00271">
    <property type="entry name" value="Helicase_C"/>
    <property type="match status" value="1"/>
</dbReference>
<dbReference type="Pfam" id="PF12796">
    <property type="entry name" value="Ank_2"/>
    <property type="match status" value="1"/>
</dbReference>
<evidence type="ECO:0000256" key="5">
    <source>
        <dbReference type="ARBA" id="ARBA00022884"/>
    </source>
</evidence>
<dbReference type="Gene3D" id="3.30.1370.50">
    <property type="entry name" value="R3H-like domain"/>
    <property type="match status" value="1"/>
</dbReference>
<feature type="region of interest" description="Disordered" evidence="8">
    <location>
        <begin position="1013"/>
        <end position="1035"/>
    </location>
</feature>
<keyword evidence="2" id="KW-0378">Hydrolase</keyword>
<dbReference type="GO" id="GO:0003723">
    <property type="term" value="F:RNA binding"/>
    <property type="evidence" value="ECO:0007669"/>
    <property type="project" value="UniProtKB-KW"/>
</dbReference>
<dbReference type="CDD" id="cd17917">
    <property type="entry name" value="DEXHc_RHA-like"/>
    <property type="match status" value="1"/>
</dbReference>
<evidence type="ECO:0000259" key="10">
    <source>
        <dbReference type="PROSITE" id="PS51061"/>
    </source>
</evidence>
<dbReference type="InterPro" id="IPR011709">
    <property type="entry name" value="DEAD-box_helicase_OB_fold"/>
</dbReference>
<evidence type="ECO:0000256" key="7">
    <source>
        <dbReference type="PROSITE-ProRule" id="PRU00023"/>
    </source>
</evidence>
<dbReference type="SMART" id="SM00487">
    <property type="entry name" value="DEXDc"/>
    <property type="match status" value="1"/>
</dbReference>
<dbReference type="PANTHER" id="PTHR18934">
    <property type="entry name" value="ATP-DEPENDENT RNA HELICASE"/>
    <property type="match status" value="1"/>
</dbReference>
<dbReference type="InterPro" id="IPR036770">
    <property type="entry name" value="Ankyrin_rpt-contain_sf"/>
</dbReference>
<dbReference type="EMBL" id="GDHC01006018">
    <property type="protein sequence ID" value="JAQ12611.1"/>
    <property type="molecule type" value="Transcribed_RNA"/>
</dbReference>
<dbReference type="InterPro" id="IPR036867">
    <property type="entry name" value="R3H_dom_sf"/>
</dbReference>
<dbReference type="InterPro" id="IPR007275">
    <property type="entry name" value="YTH_domain"/>
</dbReference>
<protein>
    <submittedName>
        <fullName evidence="14">Putative ATP-dependent RNA helicase YTHDC2</fullName>
    </submittedName>
</protein>
<proteinExistence type="inferred from homology"/>
<dbReference type="Pfam" id="PF00270">
    <property type="entry name" value="DEAD"/>
    <property type="match status" value="1"/>
</dbReference>
<feature type="domain" description="YTH" evidence="9">
    <location>
        <begin position="1195"/>
        <end position="1328"/>
    </location>
</feature>
<dbReference type="SUPFAM" id="SSF48403">
    <property type="entry name" value="Ankyrin repeat"/>
    <property type="match status" value="1"/>
</dbReference>
<dbReference type="InterPro" id="IPR059023">
    <property type="entry name" value="RNA_hel_CTD"/>
</dbReference>
<evidence type="ECO:0000256" key="1">
    <source>
        <dbReference type="ARBA" id="ARBA00022741"/>
    </source>
</evidence>
<evidence type="ECO:0000259" key="12">
    <source>
        <dbReference type="PROSITE" id="PS51194"/>
    </source>
</evidence>
<dbReference type="Gene3D" id="1.20.120.1080">
    <property type="match status" value="1"/>
</dbReference>
<evidence type="ECO:0000256" key="8">
    <source>
        <dbReference type="SAM" id="MobiDB-lite"/>
    </source>
</evidence>
<dbReference type="Gene3D" id="3.40.50.300">
    <property type="entry name" value="P-loop containing nucleotide triphosphate hydrolases"/>
    <property type="match status" value="2"/>
</dbReference>
<dbReference type="EMBL" id="GDHC01004708">
    <property type="protein sequence ID" value="JAQ13921.1"/>
    <property type="molecule type" value="Transcribed_RNA"/>
</dbReference>
<feature type="domain" description="R3H" evidence="10">
    <location>
        <begin position="14"/>
        <end position="78"/>
    </location>
</feature>
<dbReference type="PROSITE" id="PS50882">
    <property type="entry name" value="YTH"/>
    <property type="match status" value="1"/>
</dbReference>
<dbReference type="GO" id="GO:0016787">
    <property type="term" value="F:hydrolase activity"/>
    <property type="evidence" value="ECO:0007669"/>
    <property type="project" value="UniProtKB-KW"/>
</dbReference>
<dbReference type="InterPro" id="IPR027417">
    <property type="entry name" value="P-loop_NTPase"/>
</dbReference>
<keyword evidence="1" id="KW-0547">Nucleotide-binding</keyword>
<dbReference type="InterPro" id="IPR001374">
    <property type="entry name" value="R3H_dom"/>
</dbReference>
<dbReference type="Gene3D" id="3.10.590.10">
    <property type="entry name" value="ph1033 like domains"/>
    <property type="match status" value="1"/>
</dbReference>
<evidence type="ECO:0000256" key="2">
    <source>
        <dbReference type="ARBA" id="ARBA00022801"/>
    </source>
</evidence>
<dbReference type="SUPFAM" id="SSF52540">
    <property type="entry name" value="P-loop containing nucleoside triphosphate hydrolases"/>
    <property type="match status" value="2"/>
</dbReference>
<feature type="domain" description="Helicase ATP-binding" evidence="11">
    <location>
        <begin position="173"/>
        <end position="339"/>
    </location>
</feature>
<dbReference type="PROSITE" id="PS51192">
    <property type="entry name" value="HELICASE_ATP_BIND_1"/>
    <property type="match status" value="1"/>
</dbReference>
<evidence type="ECO:0000259" key="9">
    <source>
        <dbReference type="PROSITE" id="PS50882"/>
    </source>
</evidence>
<dbReference type="InterPro" id="IPR014001">
    <property type="entry name" value="Helicase_ATP-bd"/>
</dbReference>
<keyword evidence="4" id="KW-0067">ATP-binding</keyword>
<dbReference type="PROSITE" id="PS50297">
    <property type="entry name" value="ANK_REP_REGION"/>
    <property type="match status" value="1"/>
</dbReference>
<feature type="domain" description="Helicase C-terminal" evidence="12">
    <location>
        <begin position="553"/>
        <end position="729"/>
    </location>
</feature>
<keyword evidence="3 14" id="KW-0347">Helicase</keyword>
<dbReference type="InterPro" id="IPR048333">
    <property type="entry name" value="HA2_WH"/>
</dbReference>
<organism evidence="14">
    <name type="scientific">Lygus hesperus</name>
    <name type="common">Western plant bug</name>
    <dbReference type="NCBI Taxonomy" id="30085"/>
    <lineage>
        <taxon>Eukaryota</taxon>
        <taxon>Metazoa</taxon>
        <taxon>Ecdysozoa</taxon>
        <taxon>Arthropoda</taxon>
        <taxon>Hexapoda</taxon>
        <taxon>Insecta</taxon>
        <taxon>Pterygota</taxon>
        <taxon>Neoptera</taxon>
        <taxon>Paraneoptera</taxon>
        <taxon>Hemiptera</taxon>
        <taxon>Heteroptera</taxon>
        <taxon>Panheteroptera</taxon>
        <taxon>Cimicomorpha</taxon>
        <taxon>Miridae</taxon>
        <taxon>Mirini</taxon>
        <taxon>Lygus</taxon>
    </lineage>
</organism>
<accession>A0A146M2B4</accession>
<evidence type="ECO:0000256" key="6">
    <source>
        <dbReference type="ARBA" id="ARBA00060772"/>
    </source>
</evidence>
<dbReference type="PROSITE" id="PS51061">
    <property type="entry name" value="R3H"/>
    <property type="match status" value="1"/>
</dbReference>
<dbReference type="PROSITE" id="PS51194">
    <property type="entry name" value="HELICASE_CTER"/>
    <property type="match status" value="1"/>
</dbReference>
<dbReference type="Pfam" id="PF26026">
    <property type="entry name" value="RNA_hel_CTD"/>
    <property type="match status" value="1"/>
</dbReference>
<dbReference type="SUPFAM" id="SSF82708">
    <property type="entry name" value="R3H domain"/>
    <property type="match status" value="1"/>
</dbReference>
<evidence type="ECO:0000256" key="4">
    <source>
        <dbReference type="ARBA" id="ARBA00022840"/>
    </source>
</evidence>
<dbReference type="InterPro" id="IPR007502">
    <property type="entry name" value="Helicase-assoc_dom"/>
</dbReference>
<dbReference type="FunFam" id="3.40.50.300:FF:000526">
    <property type="entry name" value="DExH-box ATP-dependent RNA helicase DExH3"/>
    <property type="match status" value="1"/>
</dbReference>
<name>A0A146M2B4_LYGHE</name>
<feature type="repeat" description="ANK" evidence="7">
    <location>
        <begin position="449"/>
        <end position="481"/>
    </location>
</feature>
<dbReference type="InterPro" id="IPR011545">
    <property type="entry name" value="DEAD/DEAH_box_helicase_dom"/>
</dbReference>
<feature type="region of interest" description="Disordered" evidence="8">
    <location>
        <begin position="1132"/>
        <end position="1163"/>
    </location>
</feature>
<evidence type="ECO:0000313" key="14">
    <source>
        <dbReference type="EMBL" id="JAQ13921.1"/>
    </source>
</evidence>
<dbReference type="CDD" id="cd21134">
    <property type="entry name" value="YTH"/>
    <property type="match status" value="1"/>
</dbReference>
<keyword evidence="5" id="KW-0694">RNA-binding</keyword>
<dbReference type="SMART" id="SM00847">
    <property type="entry name" value="HA2"/>
    <property type="match status" value="1"/>
</dbReference>
<dbReference type="SMART" id="SM00490">
    <property type="entry name" value="HELICc"/>
    <property type="match status" value="1"/>
</dbReference>
<dbReference type="PROSITE" id="PS50088">
    <property type="entry name" value="ANK_REPEAT"/>
    <property type="match status" value="1"/>
</dbReference>
<reference evidence="14" key="1">
    <citation type="journal article" date="2016" name="Gigascience">
        <title>De novo construction of an expanded transcriptome assembly for the western tarnished plant bug, Lygus hesperus.</title>
        <authorList>
            <person name="Tassone E.E."/>
            <person name="Geib S.M."/>
            <person name="Hall B."/>
            <person name="Fabrick J.A."/>
            <person name="Brent C.S."/>
            <person name="Hull J.J."/>
        </authorList>
    </citation>
    <scope>NUCLEOTIDE SEQUENCE</scope>
</reference>
<dbReference type="PANTHER" id="PTHR18934:SF213">
    <property type="entry name" value="3'-5' RNA HELICASE YTHDC2"/>
    <property type="match status" value="1"/>
</dbReference>
<dbReference type="GO" id="GO:0004386">
    <property type="term" value="F:helicase activity"/>
    <property type="evidence" value="ECO:0007669"/>
    <property type="project" value="UniProtKB-KW"/>
</dbReference>
<evidence type="ECO:0000256" key="3">
    <source>
        <dbReference type="ARBA" id="ARBA00022806"/>
    </source>
</evidence>
<dbReference type="CDD" id="cd18791">
    <property type="entry name" value="SF2_C_RHA"/>
    <property type="match status" value="1"/>
</dbReference>
<dbReference type="Pfam" id="PF04146">
    <property type="entry name" value="YTH"/>
    <property type="match status" value="1"/>
</dbReference>
<comment type="similarity">
    <text evidence="6">Belongs to the DExH box helicase family.</text>
</comment>
<evidence type="ECO:0000313" key="13">
    <source>
        <dbReference type="EMBL" id="JAQ12611.1"/>
    </source>
</evidence>
<feature type="compositionally biased region" description="Low complexity" evidence="8">
    <location>
        <begin position="1132"/>
        <end position="1157"/>
    </location>
</feature>